<dbReference type="GO" id="GO:0140115">
    <property type="term" value="P:export across plasma membrane"/>
    <property type="evidence" value="ECO:0007669"/>
    <property type="project" value="UniProtKB-ARBA"/>
</dbReference>
<feature type="transmembrane region" description="Helical" evidence="7">
    <location>
        <begin position="442"/>
        <end position="461"/>
    </location>
</feature>
<reference evidence="9" key="1">
    <citation type="submission" date="2020-11" db="EMBL/GenBank/DDBJ databases">
        <authorList>
            <consortium name="DOE Joint Genome Institute"/>
            <person name="Ahrendt S."/>
            <person name="Riley R."/>
            <person name="Andreopoulos W."/>
            <person name="Labutti K."/>
            <person name="Pangilinan J."/>
            <person name="Ruiz-Duenas F.J."/>
            <person name="Barrasa J.M."/>
            <person name="Sanchez-Garcia M."/>
            <person name="Camarero S."/>
            <person name="Miyauchi S."/>
            <person name="Serrano A."/>
            <person name="Linde D."/>
            <person name="Babiker R."/>
            <person name="Drula E."/>
            <person name="Ayuso-Fernandez I."/>
            <person name="Pacheco R."/>
            <person name="Padilla G."/>
            <person name="Ferreira P."/>
            <person name="Barriuso J."/>
            <person name="Kellner H."/>
            <person name="Castanera R."/>
            <person name="Alfaro M."/>
            <person name="Ramirez L."/>
            <person name="Pisabarro A.G."/>
            <person name="Kuo A."/>
            <person name="Tritt A."/>
            <person name="Lipzen A."/>
            <person name="He G."/>
            <person name="Yan M."/>
            <person name="Ng V."/>
            <person name="Cullen D."/>
            <person name="Martin F."/>
            <person name="Rosso M.-N."/>
            <person name="Henrissat B."/>
            <person name="Hibbett D."/>
            <person name="Martinez A.T."/>
            <person name="Grigoriev I.V."/>
        </authorList>
    </citation>
    <scope>NUCLEOTIDE SEQUENCE</scope>
    <source>
        <strain evidence="9">CBS 247.69</strain>
    </source>
</reference>
<keyword evidence="6" id="KW-0325">Glycoprotein</keyword>
<feature type="transmembrane region" description="Helical" evidence="7">
    <location>
        <begin position="375"/>
        <end position="397"/>
    </location>
</feature>
<evidence type="ECO:0000256" key="6">
    <source>
        <dbReference type="ARBA" id="ARBA00023180"/>
    </source>
</evidence>
<evidence type="ECO:0000313" key="10">
    <source>
        <dbReference type="Proteomes" id="UP000807353"/>
    </source>
</evidence>
<feature type="transmembrane region" description="Helical" evidence="7">
    <location>
        <begin position="290"/>
        <end position="312"/>
    </location>
</feature>
<evidence type="ECO:0000256" key="4">
    <source>
        <dbReference type="ARBA" id="ARBA00022989"/>
    </source>
</evidence>
<dbReference type="Gene3D" id="1.20.1250.20">
    <property type="entry name" value="MFS general substrate transporter like domains"/>
    <property type="match status" value="1"/>
</dbReference>
<comment type="caution">
    <text evidence="9">The sequence shown here is derived from an EMBL/GenBank/DDBJ whole genome shotgun (WGS) entry which is preliminary data.</text>
</comment>
<dbReference type="AlphaFoldDB" id="A0A9P6CC03"/>
<keyword evidence="5 7" id="KW-0472">Membrane</keyword>
<dbReference type="GO" id="GO:0015137">
    <property type="term" value="F:citrate transmembrane transporter activity"/>
    <property type="evidence" value="ECO:0007669"/>
    <property type="project" value="UniProtKB-ARBA"/>
</dbReference>
<dbReference type="InterPro" id="IPR011701">
    <property type="entry name" value="MFS"/>
</dbReference>
<feature type="transmembrane region" description="Helical" evidence="7">
    <location>
        <begin position="350"/>
        <end position="369"/>
    </location>
</feature>
<dbReference type="FunFam" id="1.20.1250.20:FF:000172">
    <property type="entry name" value="MFS multidrug resistance transporter"/>
    <property type="match status" value="1"/>
</dbReference>
<keyword evidence="4 7" id="KW-1133">Transmembrane helix</keyword>
<feature type="transmembrane region" description="Helical" evidence="7">
    <location>
        <begin position="57"/>
        <end position="76"/>
    </location>
</feature>
<dbReference type="InterPro" id="IPR036259">
    <property type="entry name" value="MFS_trans_sf"/>
</dbReference>
<dbReference type="OrthoDB" id="440553at2759"/>
<feature type="transmembrane region" description="Helical" evidence="7">
    <location>
        <begin position="88"/>
        <end position="106"/>
    </location>
</feature>
<feature type="transmembrane region" description="Helical" evidence="7">
    <location>
        <begin position="178"/>
        <end position="198"/>
    </location>
</feature>
<keyword evidence="3 7" id="KW-0812">Transmembrane</keyword>
<name>A0A9P6CC03_9AGAR</name>
<dbReference type="GO" id="GO:0005886">
    <property type="term" value="C:plasma membrane"/>
    <property type="evidence" value="ECO:0007669"/>
    <property type="project" value="TreeGrafter"/>
</dbReference>
<sequence length="477" mass="51572">MNGSPTFDRPYSAFTKKEKWFIVSLISLGGIFSPLTANIYFPAIPTISRVFHKSIELINLTVTMYMIMQGIAPIVWGPASDHLGRRPTFSGCLLILSLSCIGLALVPVSAYWLLMVLRCLQAAGSASTIAIGAGVIGDISTPRERGGFFGIYTLGPMIGPAIGPVIGGGLAHGLGWRAIFWFLCISSSLCLLVMVLFLPETLRTIVGDGSTVPSLIYRPVIPIIRPKGNLPETQELPKPSLPWNPFRLLIHFDIIILLGLNAIICAVFYGFTATTSTLFEATYPFLNETTIGLCFLAIGGGMAIGSVVNGRFLDWEYRRITRTRERPEKGGMTMGTMSCDDSFPIEKARLGAFPVLIVLLIVCSAGYGWCLVKRVNIAVPLVIQIVVGYLSIAMMNSTQTLMIDLMPGQGSSITACNNFVRCSLSAALVSVIQLIIDAVGVGWTYVILSGLSLFALPLLYLEMKVGPKCRGKRQSSG</sequence>
<accession>A0A9P6CC03</accession>
<comment type="subcellular location">
    <subcellularLocation>
        <location evidence="1">Membrane</location>
        <topology evidence="1">Multi-pass membrane protein</topology>
    </subcellularLocation>
</comment>
<dbReference type="InterPro" id="IPR020846">
    <property type="entry name" value="MFS_dom"/>
</dbReference>
<feature type="transmembrane region" description="Helical" evidence="7">
    <location>
        <begin position="20"/>
        <end position="41"/>
    </location>
</feature>
<keyword evidence="10" id="KW-1185">Reference proteome</keyword>
<feature type="transmembrane region" description="Helical" evidence="7">
    <location>
        <begin position="418"/>
        <end position="436"/>
    </location>
</feature>
<evidence type="ECO:0000256" key="3">
    <source>
        <dbReference type="ARBA" id="ARBA00022692"/>
    </source>
</evidence>
<evidence type="ECO:0000256" key="7">
    <source>
        <dbReference type="SAM" id="Phobius"/>
    </source>
</evidence>
<dbReference type="PANTHER" id="PTHR23502:SF51">
    <property type="entry name" value="QUINIDINE RESISTANCE PROTEIN 1-RELATED"/>
    <property type="match status" value="1"/>
</dbReference>
<evidence type="ECO:0000256" key="1">
    <source>
        <dbReference type="ARBA" id="ARBA00004141"/>
    </source>
</evidence>
<dbReference type="EMBL" id="MU150304">
    <property type="protein sequence ID" value="KAF9460102.1"/>
    <property type="molecule type" value="Genomic_DNA"/>
</dbReference>
<evidence type="ECO:0000256" key="2">
    <source>
        <dbReference type="ARBA" id="ARBA00022448"/>
    </source>
</evidence>
<dbReference type="PROSITE" id="PS50850">
    <property type="entry name" value="MFS"/>
    <property type="match status" value="1"/>
</dbReference>
<dbReference type="Pfam" id="PF07690">
    <property type="entry name" value="MFS_1"/>
    <property type="match status" value="1"/>
</dbReference>
<dbReference type="FunFam" id="1.20.1720.10:FF:000009">
    <property type="entry name" value="MFS multidrug transporter"/>
    <property type="match status" value="1"/>
</dbReference>
<dbReference type="Proteomes" id="UP000807353">
    <property type="component" value="Unassembled WGS sequence"/>
</dbReference>
<feature type="domain" description="Major facilitator superfamily (MFS) profile" evidence="8">
    <location>
        <begin position="22"/>
        <end position="467"/>
    </location>
</feature>
<protein>
    <submittedName>
        <fullName evidence="9">Major facilitator superfamily domain-containing protein</fullName>
    </submittedName>
</protein>
<dbReference type="SUPFAM" id="SSF103473">
    <property type="entry name" value="MFS general substrate transporter"/>
    <property type="match status" value="1"/>
</dbReference>
<evidence type="ECO:0000256" key="5">
    <source>
        <dbReference type="ARBA" id="ARBA00023136"/>
    </source>
</evidence>
<keyword evidence="2" id="KW-0813">Transport</keyword>
<dbReference type="PANTHER" id="PTHR23502">
    <property type="entry name" value="MAJOR FACILITATOR SUPERFAMILY"/>
    <property type="match status" value="1"/>
</dbReference>
<organism evidence="9 10">
    <name type="scientific">Collybia nuda</name>
    <dbReference type="NCBI Taxonomy" id="64659"/>
    <lineage>
        <taxon>Eukaryota</taxon>
        <taxon>Fungi</taxon>
        <taxon>Dikarya</taxon>
        <taxon>Basidiomycota</taxon>
        <taxon>Agaricomycotina</taxon>
        <taxon>Agaricomycetes</taxon>
        <taxon>Agaricomycetidae</taxon>
        <taxon>Agaricales</taxon>
        <taxon>Tricholomatineae</taxon>
        <taxon>Clitocybaceae</taxon>
        <taxon>Collybia</taxon>
    </lineage>
</organism>
<evidence type="ECO:0000259" key="8">
    <source>
        <dbReference type="PROSITE" id="PS50850"/>
    </source>
</evidence>
<gene>
    <name evidence="9" type="ORF">BDZ94DRAFT_1223567</name>
</gene>
<feature type="transmembrane region" description="Helical" evidence="7">
    <location>
        <begin position="148"/>
        <end position="166"/>
    </location>
</feature>
<proteinExistence type="predicted"/>
<evidence type="ECO:0000313" key="9">
    <source>
        <dbReference type="EMBL" id="KAF9460102.1"/>
    </source>
</evidence>
<feature type="transmembrane region" description="Helical" evidence="7">
    <location>
        <begin position="248"/>
        <end position="270"/>
    </location>
</feature>